<dbReference type="AlphaFoldDB" id="A0A345UNJ3"/>
<feature type="region of interest" description="Disordered" evidence="4">
    <location>
        <begin position="121"/>
        <end position="198"/>
    </location>
</feature>
<evidence type="ECO:0000313" key="6">
    <source>
        <dbReference type="Proteomes" id="UP000254808"/>
    </source>
</evidence>
<dbReference type="NCBIfam" id="TIGR00002">
    <property type="entry name" value="S16"/>
    <property type="match status" value="1"/>
</dbReference>
<dbReference type="PANTHER" id="PTHR12919">
    <property type="entry name" value="30S RIBOSOMAL PROTEIN S16"/>
    <property type="match status" value="1"/>
</dbReference>
<dbReference type="PANTHER" id="PTHR12919:SF20">
    <property type="entry name" value="SMALL RIBOSOMAL SUBUNIT PROTEIN BS16M"/>
    <property type="match status" value="1"/>
</dbReference>
<feature type="compositionally biased region" description="Basic and acidic residues" evidence="4">
    <location>
        <begin position="133"/>
        <end position="170"/>
    </location>
</feature>
<evidence type="ECO:0000256" key="4">
    <source>
        <dbReference type="SAM" id="MobiDB-lite"/>
    </source>
</evidence>
<reference evidence="5 6" key="1">
    <citation type="submission" date="2018-03" db="EMBL/GenBank/DDBJ databases">
        <title>Phenotypic and genomic properties of Cyclonatronum proteinivorum gen. nov., sp. nov., a haloalkaliphilic bacteroidete from soda lakes possessing Na+-translocating rhodopsin.</title>
        <authorList>
            <person name="Toshchakov S.V."/>
            <person name="Korzhenkov A."/>
            <person name="Samarov N.I."/>
            <person name="Kublanov I.V."/>
            <person name="Muntyan M.S."/>
            <person name="Sorokin D.Y."/>
        </authorList>
    </citation>
    <scope>NUCLEOTIDE SEQUENCE [LARGE SCALE GENOMIC DNA]</scope>
    <source>
        <strain evidence="5 6">Omega</strain>
    </source>
</reference>
<evidence type="ECO:0000256" key="3">
    <source>
        <dbReference type="HAMAP-Rule" id="MF_00385"/>
    </source>
</evidence>
<comment type="similarity">
    <text evidence="3">Belongs to the bacterial ribosomal protein bS16 family.</text>
</comment>
<dbReference type="Proteomes" id="UP000254808">
    <property type="component" value="Chromosome"/>
</dbReference>
<dbReference type="InterPro" id="IPR023803">
    <property type="entry name" value="Ribosomal_bS16_dom_sf"/>
</dbReference>
<feature type="compositionally biased region" description="Low complexity" evidence="4">
    <location>
        <begin position="171"/>
        <end position="181"/>
    </location>
</feature>
<keyword evidence="2 3" id="KW-0687">Ribonucleoprotein</keyword>
<organism evidence="5 6">
    <name type="scientific">Cyclonatronum proteinivorum</name>
    <dbReference type="NCBI Taxonomy" id="1457365"/>
    <lineage>
        <taxon>Bacteria</taxon>
        <taxon>Pseudomonadati</taxon>
        <taxon>Balneolota</taxon>
        <taxon>Balneolia</taxon>
        <taxon>Balneolales</taxon>
        <taxon>Cyclonatronaceae</taxon>
        <taxon>Cyclonatronum</taxon>
    </lineage>
</organism>
<dbReference type="GO" id="GO:0015935">
    <property type="term" value="C:small ribosomal subunit"/>
    <property type="evidence" value="ECO:0007669"/>
    <property type="project" value="TreeGrafter"/>
</dbReference>
<dbReference type="GO" id="GO:0005737">
    <property type="term" value="C:cytoplasm"/>
    <property type="evidence" value="ECO:0007669"/>
    <property type="project" value="UniProtKB-ARBA"/>
</dbReference>
<sequence length="198" mass="21915">MVRIRLQRHGRKRAPFYHIVAADSRKKRDGRVIERLGRYNPVATPATVAVDTERVMYWIKTGAQPSETVERLLRNEGIYYRLHLERWKKSPEEIEAAVSSWKEEKAAKAGSTVSNKEAKKAAIAAEEEAFQAEQKKRAEEEAKKAEEARIAKEKADAEAKAAAEAAKAEAEAAPDTAAEADAPAEETGDAPAEETKSE</sequence>
<proteinExistence type="inferred from homology"/>
<gene>
    <name evidence="3" type="primary">rpsP</name>
    <name evidence="5" type="ORF">CYPRO_2807</name>
</gene>
<dbReference type="KEGG" id="cprv:CYPRO_2807"/>
<evidence type="ECO:0000256" key="1">
    <source>
        <dbReference type="ARBA" id="ARBA00022980"/>
    </source>
</evidence>
<dbReference type="GO" id="GO:0006412">
    <property type="term" value="P:translation"/>
    <property type="evidence" value="ECO:0007669"/>
    <property type="project" value="UniProtKB-UniRule"/>
</dbReference>
<dbReference type="RefSeq" id="WP_240644765.1">
    <property type="nucleotide sequence ID" value="NZ_CP027806.1"/>
</dbReference>
<keyword evidence="1 3" id="KW-0689">Ribosomal protein</keyword>
<dbReference type="HAMAP" id="MF_00385">
    <property type="entry name" value="Ribosomal_bS16"/>
    <property type="match status" value="1"/>
</dbReference>
<dbReference type="SUPFAM" id="SSF54565">
    <property type="entry name" value="Ribosomal protein S16"/>
    <property type="match status" value="1"/>
</dbReference>
<accession>A0A345UNJ3</accession>
<dbReference type="Pfam" id="PF00886">
    <property type="entry name" value="Ribosomal_S16"/>
    <property type="match status" value="1"/>
</dbReference>
<dbReference type="GO" id="GO:0003735">
    <property type="term" value="F:structural constituent of ribosome"/>
    <property type="evidence" value="ECO:0007669"/>
    <property type="project" value="InterPro"/>
</dbReference>
<dbReference type="InterPro" id="IPR000307">
    <property type="entry name" value="Ribosomal_bS16"/>
</dbReference>
<name>A0A345UNJ3_9BACT</name>
<evidence type="ECO:0000256" key="2">
    <source>
        <dbReference type="ARBA" id="ARBA00023274"/>
    </source>
</evidence>
<feature type="compositionally biased region" description="Acidic residues" evidence="4">
    <location>
        <begin position="182"/>
        <end position="192"/>
    </location>
</feature>
<protein>
    <recommendedName>
        <fullName evidence="3">Small ribosomal subunit protein bS16</fullName>
    </recommendedName>
</protein>
<evidence type="ECO:0000313" key="5">
    <source>
        <dbReference type="EMBL" id="AXJ02045.1"/>
    </source>
</evidence>
<dbReference type="Gene3D" id="3.30.1320.10">
    <property type="match status" value="1"/>
</dbReference>
<dbReference type="EMBL" id="CP027806">
    <property type="protein sequence ID" value="AXJ02045.1"/>
    <property type="molecule type" value="Genomic_DNA"/>
</dbReference>
<keyword evidence="6" id="KW-1185">Reference proteome</keyword>